<name>A0A8H3P2G9_9EURO</name>
<feature type="region of interest" description="Disordered" evidence="7">
    <location>
        <begin position="104"/>
        <end position="227"/>
    </location>
</feature>
<feature type="non-terminal residue" evidence="9">
    <location>
        <position position="227"/>
    </location>
</feature>
<proteinExistence type="inferred from homology"/>
<dbReference type="Pfam" id="PF09649">
    <property type="entry name" value="CHZ"/>
    <property type="match status" value="1"/>
</dbReference>
<dbReference type="InterPro" id="IPR019098">
    <property type="entry name" value="Histone_chaperone_domain_CHZ"/>
</dbReference>
<keyword evidence="4" id="KW-0143">Chaperone</keyword>
<comment type="subcellular location">
    <subcellularLocation>
        <location evidence="2">Nucleus</location>
    </subcellularLocation>
</comment>
<feature type="compositionally biased region" description="Basic and acidic residues" evidence="7">
    <location>
        <begin position="191"/>
        <end position="205"/>
    </location>
</feature>
<evidence type="ECO:0000256" key="7">
    <source>
        <dbReference type="SAM" id="MobiDB-lite"/>
    </source>
</evidence>
<evidence type="ECO:0000256" key="5">
    <source>
        <dbReference type="ARBA" id="ARBA00023242"/>
    </source>
</evidence>
<gene>
    <name evidence="9" type="ORF">IFM46972_07048</name>
</gene>
<feature type="compositionally biased region" description="Low complexity" evidence="7">
    <location>
        <begin position="115"/>
        <end position="125"/>
    </location>
</feature>
<comment type="caution">
    <text evidence="9">The sequence shown here is derived from an EMBL/GenBank/DDBJ whole genome shotgun (WGS) entry which is preliminary data.</text>
</comment>
<evidence type="ECO:0000256" key="6">
    <source>
        <dbReference type="ARBA" id="ARBA00025877"/>
    </source>
</evidence>
<keyword evidence="5" id="KW-0539">Nucleus</keyword>
<feature type="compositionally biased region" description="Acidic residues" evidence="7">
    <location>
        <begin position="145"/>
        <end position="171"/>
    </location>
</feature>
<evidence type="ECO:0000259" key="8">
    <source>
        <dbReference type="SMART" id="SM01082"/>
    </source>
</evidence>
<evidence type="ECO:0000256" key="2">
    <source>
        <dbReference type="ARBA" id="ARBA00004123"/>
    </source>
</evidence>
<dbReference type="Proteomes" id="UP000465221">
    <property type="component" value="Unassembled WGS sequence"/>
</dbReference>
<evidence type="ECO:0000256" key="4">
    <source>
        <dbReference type="ARBA" id="ARBA00023186"/>
    </source>
</evidence>
<evidence type="ECO:0000256" key="3">
    <source>
        <dbReference type="ARBA" id="ARBA00008057"/>
    </source>
</evidence>
<reference evidence="9 10" key="1">
    <citation type="submission" date="2020-01" db="EMBL/GenBank/DDBJ databases">
        <title>Draft genome sequence of Aspergillus udagawae IFM 46972.</title>
        <authorList>
            <person name="Takahashi H."/>
            <person name="Yaguchi T."/>
        </authorList>
    </citation>
    <scope>NUCLEOTIDE SEQUENCE [LARGE SCALE GENOMIC DNA]</scope>
    <source>
        <strain evidence="9 10">IFM 46972</strain>
    </source>
</reference>
<evidence type="ECO:0000256" key="1">
    <source>
        <dbReference type="ARBA" id="ARBA00002212"/>
    </source>
</evidence>
<protein>
    <submittedName>
        <fullName evidence="9">Histone H2A.Z-specific chaperone chz1</fullName>
    </submittedName>
</protein>
<feature type="compositionally biased region" description="Basic and acidic residues" evidence="7">
    <location>
        <begin position="126"/>
        <end position="138"/>
    </location>
</feature>
<accession>A0A8H3P2G9</accession>
<feature type="compositionally biased region" description="Polar residues" evidence="7">
    <location>
        <begin position="104"/>
        <end position="114"/>
    </location>
</feature>
<feature type="domain" description="Histone chaperone" evidence="8">
    <location>
        <begin position="167"/>
        <end position="204"/>
    </location>
</feature>
<dbReference type="SMART" id="SM01082">
    <property type="entry name" value="CHZ"/>
    <property type="match status" value="1"/>
</dbReference>
<feature type="compositionally biased region" description="Acidic residues" evidence="7">
    <location>
        <begin position="206"/>
        <end position="227"/>
    </location>
</feature>
<evidence type="ECO:0000313" key="10">
    <source>
        <dbReference type="Proteomes" id="UP000465221"/>
    </source>
</evidence>
<evidence type="ECO:0000313" key="9">
    <source>
        <dbReference type="EMBL" id="GFF42960.1"/>
    </source>
</evidence>
<dbReference type="GO" id="GO:0005634">
    <property type="term" value="C:nucleus"/>
    <property type="evidence" value="ECO:0007669"/>
    <property type="project" value="UniProtKB-SubCell"/>
</dbReference>
<sequence>HLSADQSSDQPISTRGLEETGLRCISLAADVFLVSCPQLLLLSFLYDNKFCPHSVHYLRSFCTSSQDHFWKSPCNCFPLFRTYSSPSPSSCLISVLRDTSKQTTMGDNHQATLSNDPAANAPDAAAVDKGKGKGKAIEEPSLEMSMDEEEDSDESEAEEMMADDDDDDDHDNLEPISEENIISGGRRTRGKTIDFQEAAEKLKAEDEMDDEDDDDEEFQPNDEDMRD</sequence>
<dbReference type="EMBL" id="BLKC01000051">
    <property type="protein sequence ID" value="GFF42960.1"/>
    <property type="molecule type" value="Genomic_DNA"/>
</dbReference>
<organism evidence="9 10">
    <name type="scientific">Aspergillus udagawae</name>
    <dbReference type="NCBI Taxonomy" id="91492"/>
    <lineage>
        <taxon>Eukaryota</taxon>
        <taxon>Fungi</taxon>
        <taxon>Dikarya</taxon>
        <taxon>Ascomycota</taxon>
        <taxon>Pezizomycotina</taxon>
        <taxon>Eurotiomycetes</taxon>
        <taxon>Eurotiomycetidae</taxon>
        <taxon>Eurotiales</taxon>
        <taxon>Aspergillaceae</taxon>
        <taxon>Aspergillus</taxon>
        <taxon>Aspergillus subgen. Fumigati</taxon>
    </lineage>
</organism>
<comment type="subunit">
    <text evidence="6">Forms a heterotrimer with H2A.Z-H2B, stabilizing the association of the histone dimer. Also, with a lower affinity, forms a heterotrimer with H2A-H2B.</text>
</comment>
<comment type="similarity">
    <text evidence="3">Belongs to the CHZ1 family.</text>
</comment>
<dbReference type="AlphaFoldDB" id="A0A8H3P2G9"/>
<comment type="function">
    <text evidence="1">Forms a chaperone-bound H2A.Z-H2B complex that acts as a source for SWR1 complex-dependent H2A to H2A.Z histone replacement in chromatin.</text>
</comment>